<reference evidence="2" key="1">
    <citation type="submission" date="2018-01" db="EMBL/GenBank/DDBJ databases">
        <title>An insight into the sialome of Amazonian anophelines.</title>
        <authorList>
            <person name="Ribeiro J.M."/>
            <person name="Scarpassa V."/>
            <person name="Calvo E."/>
        </authorList>
    </citation>
    <scope>NUCLEOTIDE SEQUENCE</scope>
</reference>
<keyword evidence="1" id="KW-1133">Transmembrane helix</keyword>
<dbReference type="EMBL" id="GGFL01009093">
    <property type="protein sequence ID" value="MBW73271.1"/>
    <property type="molecule type" value="Transcribed_RNA"/>
</dbReference>
<sequence length="109" mass="13193">MVLDDVGRMHHLSCCVVCIINLLLLWRLLRLWLRCAHSLRQMLVCRATHECTIHRIIILFYNIIRCIYSRRLLLRYLLQRRYTLRSRLVNNLLHLLIVVSATELHLHIR</sequence>
<evidence type="ECO:0000313" key="2">
    <source>
        <dbReference type="EMBL" id="MBW73271.1"/>
    </source>
</evidence>
<dbReference type="AlphaFoldDB" id="A0A2M4D6Z0"/>
<feature type="transmembrane region" description="Helical" evidence="1">
    <location>
        <begin position="88"/>
        <end position="108"/>
    </location>
</feature>
<accession>A0A2M4D6Z0</accession>
<name>A0A2M4D6Z0_ANODA</name>
<organism evidence="2">
    <name type="scientific">Anopheles darlingi</name>
    <name type="common">Mosquito</name>
    <dbReference type="NCBI Taxonomy" id="43151"/>
    <lineage>
        <taxon>Eukaryota</taxon>
        <taxon>Metazoa</taxon>
        <taxon>Ecdysozoa</taxon>
        <taxon>Arthropoda</taxon>
        <taxon>Hexapoda</taxon>
        <taxon>Insecta</taxon>
        <taxon>Pterygota</taxon>
        <taxon>Neoptera</taxon>
        <taxon>Endopterygota</taxon>
        <taxon>Diptera</taxon>
        <taxon>Nematocera</taxon>
        <taxon>Culicoidea</taxon>
        <taxon>Culicidae</taxon>
        <taxon>Anophelinae</taxon>
        <taxon>Anopheles</taxon>
    </lineage>
</organism>
<proteinExistence type="predicted"/>
<keyword evidence="1" id="KW-0472">Membrane</keyword>
<feature type="transmembrane region" description="Helical" evidence="1">
    <location>
        <begin position="52"/>
        <end position="68"/>
    </location>
</feature>
<protein>
    <submittedName>
        <fullName evidence="2">Uncharacterized protein</fullName>
    </submittedName>
</protein>
<keyword evidence="1" id="KW-0812">Transmembrane</keyword>
<feature type="transmembrane region" description="Helical" evidence="1">
    <location>
        <begin position="12"/>
        <end position="32"/>
    </location>
</feature>
<evidence type="ECO:0000256" key="1">
    <source>
        <dbReference type="SAM" id="Phobius"/>
    </source>
</evidence>